<accession>A0AC60A694</accession>
<reference evidence="1" key="2">
    <citation type="submission" date="2025-03" db="EMBL/GenBank/DDBJ databases">
        <authorList>
            <consortium name="ELIXIR-Norway"/>
            <consortium name="Elixir Norway"/>
        </authorList>
    </citation>
    <scope>NUCLEOTIDE SEQUENCE</scope>
</reference>
<sequence>MATRRLCKVNPDDLKQSWDRRACKGGASSASFQLFKLETGTRAGLFSLPHPPHPLSVNPADTACKTHLDLFSPLFPRKPTTAAKLCCCVTWRSRDLLPEQAIPLSKPSLQSPPGSPFKLQIRLRTACLNLQRLPIKRGTKSQPSLVSYEVSCALTRLHSRPHLFLRAWQGHLSVCLKVLGAGTVPARGGSPSGFADFTAPCSAQPFI</sequence>
<proteinExistence type="predicted"/>
<reference evidence="1" key="1">
    <citation type="submission" date="2023-05" db="EMBL/GenBank/DDBJ databases">
        <authorList>
            <consortium name="ELIXIR-Norway"/>
        </authorList>
    </citation>
    <scope>NUCLEOTIDE SEQUENCE</scope>
</reference>
<dbReference type="Proteomes" id="UP001162501">
    <property type="component" value="Chromosome 8"/>
</dbReference>
<name>A0AC60A694_RANTA</name>
<protein>
    <submittedName>
        <fullName evidence="1">Uncharacterized protein</fullName>
    </submittedName>
</protein>
<dbReference type="EMBL" id="OX596092">
    <property type="protein sequence ID" value="CAN0562920.1"/>
    <property type="molecule type" value="Genomic_DNA"/>
</dbReference>
<gene>
    <name evidence="1" type="ORF">MRATA1EN22A_LOCUS27434</name>
</gene>
<evidence type="ECO:0000313" key="1">
    <source>
        <dbReference type="EMBL" id="CAN0562920.1"/>
    </source>
</evidence>
<evidence type="ECO:0000313" key="2">
    <source>
        <dbReference type="Proteomes" id="UP001162501"/>
    </source>
</evidence>
<organism evidence="1 2">
    <name type="scientific">Rangifer tarandus platyrhynchus</name>
    <name type="common">Svalbard reindeer</name>
    <dbReference type="NCBI Taxonomy" id="3082113"/>
    <lineage>
        <taxon>Eukaryota</taxon>
        <taxon>Metazoa</taxon>
        <taxon>Chordata</taxon>
        <taxon>Craniata</taxon>
        <taxon>Vertebrata</taxon>
        <taxon>Euteleostomi</taxon>
        <taxon>Mammalia</taxon>
        <taxon>Eutheria</taxon>
        <taxon>Laurasiatheria</taxon>
        <taxon>Artiodactyla</taxon>
        <taxon>Ruminantia</taxon>
        <taxon>Pecora</taxon>
        <taxon>Cervidae</taxon>
        <taxon>Odocoileinae</taxon>
        <taxon>Rangifer</taxon>
    </lineage>
</organism>